<proteinExistence type="predicted"/>
<protein>
    <submittedName>
        <fullName evidence="2">Alpha/beta fold hydrolase</fullName>
    </submittedName>
</protein>
<evidence type="ECO:0000259" key="1">
    <source>
        <dbReference type="PROSITE" id="PS50043"/>
    </source>
</evidence>
<dbReference type="InterPro" id="IPR000073">
    <property type="entry name" value="AB_hydrolase_1"/>
</dbReference>
<dbReference type="Gene3D" id="1.10.10.10">
    <property type="entry name" value="Winged helix-like DNA-binding domain superfamily/Winged helix DNA-binding domain"/>
    <property type="match status" value="1"/>
</dbReference>
<dbReference type="InterPro" id="IPR029058">
    <property type="entry name" value="AB_hydrolase_fold"/>
</dbReference>
<dbReference type="Gene3D" id="3.40.50.1820">
    <property type="entry name" value="alpha/beta hydrolase"/>
    <property type="match status" value="1"/>
</dbReference>
<dbReference type="InterPro" id="IPR016032">
    <property type="entry name" value="Sig_transdc_resp-reg_C-effctor"/>
</dbReference>
<reference evidence="2" key="1">
    <citation type="submission" date="2022-07" db="EMBL/GenBank/DDBJ databases">
        <title>Complete genome sequence of Salinispirillum sp. LH10-3-1 capable of multiple carbohydrate inversion isolated from a soda lake.</title>
        <authorList>
            <person name="Liu J."/>
            <person name="Zhai Y."/>
            <person name="Zhang H."/>
            <person name="Yang H."/>
            <person name="Qu J."/>
            <person name="Li J."/>
        </authorList>
    </citation>
    <scope>NUCLEOTIDE SEQUENCE</scope>
    <source>
        <strain evidence="2">LH 10-3-1</strain>
    </source>
</reference>
<dbReference type="SUPFAM" id="SSF46894">
    <property type="entry name" value="C-terminal effector domain of the bipartite response regulators"/>
    <property type="match status" value="1"/>
</dbReference>
<keyword evidence="2" id="KW-0378">Hydrolase</keyword>
<dbReference type="PANTHER" id="PTHR43689:SF8">
    <property type="entry name" value="ALPHA_BETA-HYDROLASES SUPERFAMILY PROTEIN"/>
    <property type="match status" value="1"/>
</dbReference>
<dbReference type="PANTHER" id="PTHR43689">
    <property type="entry name" value="HYDROLASE"/>
    <property type="match status" value="1"/>
</dbReference>
<organism evidence="2">
    <name type="scientific">Salinispirillum sp. LH 10-3-1</name>
    <dbReference type="NCBI Taxonomy" id="2952525"/>
    <lineage>
        <taxon>Bacteria</taxon>
        <taxon>Pseudomonadati</taxon>
        <taxon>Pseudomonadota</taxon>
        <taxon>Gammaproteobacteria</taxon>
        <taxon>Oceanospirillales</taxon>
        <taxon>Saccharospirillaceae</taxon>
        <taxon>Salinispirillum</taxon>
    </lineage>
</organism>
<dbReference type="AlphaFoldDB" id="A0AB38YHD2"/>
<dbReference type="PROSITE" id="PS50043">
    <property type="entry name" value="HTH_LUXR_2"/>
    <property type="match status" value="1"/>
</dbReference>
<dbReference type="InterPro" id="IPR000792">
    <property type="entry name" value="Tscrpt_reg_LuxR_C"/>
</dbReference>
<dbReference type="InterPro" id="IPR036388">
    <property type="entry name" value="WH-like_DNA-bd_sf"/>
</dbReference>
<dbReference type="Pfam" id="PF12697">
    <property type="entry name" value="Abhydrolase_6"/>
    <property type="match status" value="1"/>
</dbReference>
<dbReference type="EMBL" id="CP101717">
    <property type="protein sequence ID" value="WLD58630.1"/>
    <property type="molecule type" value="Genomic_DNA"/>
</dbReference>
<dbReference type="GO" id="GO:0016787">
    <property type="term" value="F:hydrolase activity"/>
    <property type="evidence" value="ECO:0007669"/>
    <property type="project" value="UniProtKB-KW"/>
</dbReference>
<dbReference type="SMART" id="SM00421">
    <property type="entry name" value="HTH_LUXR"/>
    <property type="match status" value="1"/>
</dbReference>
<accession>A0AB38YHD2</accession>
<name>A0AB38YHD2_9GAMM</name>
<dbReference type="GO" id="GO:0003677">
    <property type="term" value="F:DNA binding"/>
    <property type="evidence" value="ECO:0007669"/>
    <property type="project" value="InterPro"/>
</dbReference>
<dbReference type="GO" id="GO:0006355">
    <property type="term" value="P:regulation of DNA-templated transcription"/>
    <property type="evidence" value="ECO:0007669"/>
    <property type="project" value="InterPro"/>
</dbReference>
<feature type="domain" description="HTH luxR-type" evidence="1">
    <location>
        <begin position="180"/>
        <end position="245"/>
    </location>
</feature>
<dbReference type="Pfam" id="PF00196">
    <property type="entry name" value="GerE"/>
    <property type="match status" value="1"/>
</dbReference>
<sequence length="554" mass="61392">MSKATQSGLPLSPEALSAMVRNVALREVEFNELVEVLQPLLLNKRRLTAEVELALSNALHELEGLADARDIINSLVDGFSAPALVLDEKGTVVATNAPIRIRFDIDTGSTIADLGLTNVHFQDFKQRVSDTAGITLVNLVPSREAIDHRPLLMVGQYDHSQSVYVLIALQQHWPASIERAVRDLFGLSARETDVLAGLAAGLTTDDIAQRRARKVTTVRQQVKSLLKKMGAASQIQAATLAAAASNAVSRSFGDELTLTLPNQREPWFKGEVERDGRRIGWRRFGRQGGVPVLFIHGPSFGAGEFEHDRLWAKEYGLDVLAVERPGYGRTDRPYKHDDPLHCQTADIQAVLAAQGLQPKRVVAHEVGLIVGLAWLQEYPNRVEQVLGVSCAPPFAEISQLEQMPAQQGIFILAARHAPWMAKLLLRLLVVRLRQLGSERWYQAVFEEGSEDLSVAQKSELRTGVVATYPFYTQQLGTGFEVDLQVMIQDWGHWVAECPVPITLLHGQDNPTTPVEYLSVFKALNPRVEIQCIEKSGLTLALSEPERIYRELARK</sequence>
<evidence type="ECO:0000313" key="2">
    <source>
        <dbReference type="EMBL" id="WLD58630.1"/>
    </source>
</evidence>
<dbReference type="RefSeq" id="WP_304995916.1">
    <property type="nucleotide sequence ID" value="NZ_CP101717.1"/>
</dbReference>
<dbReference type="SUPFAM" id="SSF53474">
    <property type="entry name" value="alpha/beta-Hydrolases"/>
    <property type="match status" value="1"/>
</dbReference>
<gene>
    <name evidence="2" type="ORF">NFC81_02260</name>
</gene>